<name>A0A6V8MXG9_9BACT</name>
<dbReference type="PIRSF" id="PIRSF000390">
    <property type="entry name" value="PLP_StrS"/>
    <property type="match status" value="1"/>
</dbReference>
<keyword evidence="1 4" id="KW-0663">Pyridoxal phosphate</keyword>
<evidence type="ECO:0000256" key="5">
    <source>
        <dbReference type="RuleBase" id="RU004508"/>
    </source>
</evidence>
<comment type="similarity">
    <text evidence="2 5">Belongs to the DegT/DnrJ/EryC1 family.</text>
</comment>
<feature type="active site" description="Proton acceptor" evidence="3">
    <location>
        <position position="209"/>
    </location>
</feature>
<accession>A0A6V8MXG9</accession>
<dbReference type="InterPro" id="IPR015422">
    <property type="entry name" value="PyrdxlP-dep_Trfase_small"/>
</dbReference>
<sequence>MRTLHMPIKQTPEIQELALFGGQPAFSDQLHVGRPNIGDRDQLMARIGDILDRRWLTNNGRYVQEFEQKLAELLGVKHVIAMCNATIALEITIRALGLQGEVIVPSFTFVATAHSLQWQEITPVFCDIDPATHHIDPAQVERMITPRSSGIIGVHLWGRPCDVEALTDIARRHDLKLMFDAAHAFGCSHKGRMIGGFGNAEVFSFHATKFFNTLEGGAVTTDDDELAAKIRLMKNFGFAGYDNVIYIGTNGKMNEFSAAMGLTGLESLEQFIAANMDNYRSYQDGLRGIPGVTLLPYREEKCNYQYIVCEIDEVAAGLGRDALLKVLHAENVIARRYFYPGCHRMEPYRSYFPHAGLLLPETERLSQRVLLLPTGTAVGGAEIDRICRIIAFAVANAPAIAHRQELQG</sequence>
<comment type="caution">
    <text evidence="6">The sequence shown here is derived from an EMBL/GenBank/DDBJ whole genome shotgun (WGS) entry which is preliminary data.</text>
</comment>
<protein>
    <submittedName>
        <fullName evidence="6">dTDP-4-dehydro-6-deoxyglucose aminotransferase</fullName>
    </submittedName>
</protein>
<dbReference type="GO" id="GO:0008483">
    <property type="term" value="F:transaminase activity"/>
    <property type="evidence" value="ECO:0007669"/>
    <property type="project" value="UniProtKB-KW"/>
</dbReference>
<dbReference type="AlphaFoldDB" id="A0A6V8MXG9"/>
<evidence type="ECO:0000313" key="7">
    <source>
        <dbReference type="Proteomes" id="UP000568888"/>
    </source>
</evidence>
<evidence type="ECO:0000256" key="1">
    <source>
        <dbReference type="ARBA" id="ARBA00022898"/>
    </source>
</evidence>
<keyword evidence="6" id="KW-0032">Aminotransferase</keyword>
<feature type="modified residue" description="N6-(pyridoxal phosphate)lysine" evidence="4">
    <location>
        <position position="209"/>
    </location>
</feature>
<dbReference type="InterPro" id="IPR015424">
    <property type="entry name" value="PyrdxlP-dep_Trfase"/>
</dbReference>
<proteinExistence type="inferred from homology"/>
<keyword evidence="6" id="KW-0808">Transferase</keyword>
<gene>
    <name evidence="6" type="ORF">GMPD_22860</name>
</gene>
<evidence type="ECO:0000256" key="4">
    <source>
        <dbReference type="PIRSR" id="PIRSR000390-2"/>
    </source>
</evidence>
<dbReference type="Proteomes" id="UP000568888">
    <property type="component" value="Unassembled WGS sequence"/>
</dbReference>
<dbReference type="Pfam" id="PF01041">
    <property type="entry name" value="DegT_DnrJ_EryC1"/>
    <property type="match status" value="1"/>
</dbReference>
<dbReference type="PANTHER" id="PTHR30244:SF9">
    <property type="entry name" value="PROTEIN RV3402C"/>
    <property type="match status" value="1"/>
</dbReference>
<dbReference type="CDD" id="cd00616">
    <property type="entry name" value="AHBA_syn"/>
    <property type="match status" value="1"/>
</dbReference>
<dbReference type="GO" id="GO:0000271">
    <property type="term" value="P:polysaccharide biosynthetic process"/>
    <property type="evidence" value="ECO:0007669"/>
    <property type="project" value="TreeGrafter"/>
</dbReference>
<dbReference type="EMBL" id="BLXY01000003">
    <property type="protein sequence ID" value="GFO64367.1"/>
    <property type="molecule type" value="Genomic_DNA"/>
</dbReference>
<dbReference type="Gene3D" id="3.90.1150.10">
    <property type="entry name" value="Aspartate Aminotransferase, domain 1"/>
    <property type="match status" value="1"/>
</dbReference>
<reference evidence="7" key="1">
    <citation type="submission" date="2020-06" db="EMBL/GenBank/DDBJ databases">
        <title>Draft genomic sequecing of Geomonas sp. Red736.</title>
        <authorList>
            <person name="Itoh H."/>
            <person name="Xu Z.X."/>
            <person name="Ushijima N."/>
            <person name="Masuda Y."/>
            <person name="Shiratori Y."/>
            <person name="Senoo K."/>
        </authorList>
    </citation>
    <scope>NUCLEOTIDE SEQUENCE [LARGE SCALE GENOMIC DNA]</scope>
    <source>
        <strain evidence="7">Red736</strain>
    </source>
</reference>
<organism evidence="6 7">
    <name type="scientific">Geomonas paludis</name>
    <dbReference type="NCBI Taxonomy" id="2740185"/>
    <lineage>
        <taxon>Bacteria</taxon>
        <taxon>Pseudomonadati</taxon>
        <taxon>Thermodesulfobacteriota</taxon>
        <taxon>Desulfuromonadia</taxon>
        <taxon>Geobacterales</taxon>
        <taxon>Geobacteraceae</taxon>
        <taxon>Geomonas</taxon>
    </lineage>
</organism>
<dbReference type="SUPFAM" id="SSF53383">
    <property type="entry name" value="PLP-dependent transferases"/>
    <property type="match status" value="1"/>
</dbReference>
<dbReference type="GO" id="GO:0030170">
    <property type="term" value="F:pyridoxal phosphate binding"/>
    <property type="evidence" value="ECO:0007669"/>
    <property type="project" value="TreeGrafter"/>
</dbReference>
<dbReference type="PANTHER" id="PTHR30244">
    <property type="entry name" value="TRANSAMINASE"/>
    <property type="match status" value="1"/>
</dbReference>
<evidence type="ECO:0000256" key="3">
    <source>
        <dbReference type="PIRSR" id="PIRSR000390-1"/>
    </source>
</evidence>
<dbReference type="InterPro" id="IPR015421">
    <property type="entry name" value="PyrdxlP-dep_Trfase_major"/>
</dbReference>
<dbReference type="Gene3D" id="3.40.640.10">
    <property type="entry name" value="Type I PLP-dependent aspartate aminotransferase-like (Major domain)"/>
    <property type="match status" value="1"/>
</dbReference>
<evidence type="ECO:0000256" key="2">
    <source>
        <dbReference type="ARBA" id="ARBA00037999"/>
    </source>
</evidence>
<dbReference type="InterPro" id="IPR000653">
    <property type="entry name" value="DegT/StrS_aminotransferase"/>
</dbReference>
<evidence type="ECO:0000313" key="6">
    <source>
        <dbReference type="EMBL" id="GFO64367.1"/>
    </source>
</evidence>